<evidence type="ECO:0000259" key="9">
    <source>
        <dbReference type="PROSITE" id="PS51349"/>
    </source>
</evidence>
<feature type="binding site" evidence="7">
    <location>
        <position position="162"/>
    </location>
    <ligand>
        <name>glyoxylate</name>
        <dbReference type="ChEBI" id="CHEBI:36655"/>
    </ligand>
</feature>
<dbReference type="PROSITE" id="PS00557">
    <property type="entry name" value="FMN_HYDROXY_ACID_DH_1"/>
    <property type="match status" value="1"/>
</dbReference>
<comment type="similarity">
    <text evidence="5">Belongs to the FMN-dependent alpha-hydroxy acid dehydrogenase family.</text>
</comment>
<evidence type="ECO:0000256" key="4">
    <source>
        <dbReference type="ARBA" id="ARBA00023002"/>
    </source>
</evidence>
<keyword evidence="3 7" id="KW-0288">FMN</keyword>
<keyword evidence="2 7" id="KW-0285">Flavoprotein</keyword>
<reference evidence="10" key="1">
    <citation type="submission" date="2020-10" db="EMBL/GenBank/DDBJ databases">
        <title>Unveiling of a novel bifunctional photoreceptor, Dualchrome1, isolated from a cosmopolitan green alga.</title>
        <authorList>
            <person name="Suzuki S."/>
            <person name="Kawachi M."/>
        </authorList>
    </citation>
    <scope>NUCLEOTIDE SEQUENCE</scope>
    <source>
        <strain evidence="10">NIES 2893</strain>
    </source>
</reference>
<feature type="binding site" evidence="7">
    <location>
        <position position="53"/>
    </location>
    <ligand>
        <name>glyoxylate</name>
        <dbReference type="ChEBI" id="CHEBI:36655"/>
    </ligand>
</feature>
<dbReference type="InterPro" id="IPR013785">
    <property type="entry name" value="Aldolase_TIM"/>
</dbReference>
<evidence type="ECO:0000256" key="3">
    <source>
        <dbReference type="ARBA" id="ARBA00022643"/>
    </source>
</evidence>
<dbReference type="GO" id="GO:0016614">
    <property type="term" value="F:oxidoreductase activity, acting on CH-OH group of donors"/>
    <property type="evidence" value="ECO:0007669"/>
    <property type="project" value="UniProtKB-ARBA"/>
</dbReference>
<sequence length="410" mass="45656">MHRYVPMSLLRLFSPLVTPLVNAAPKSRLERAANVWDLREAAKLRTHRMCFDYLDGGADDEIALARSRSAYSDYHLHYHVLAGNSPETLDLRTKIFNRDVSLPFFMCPTAGHRMWHTEGELASASVAAEKNMLFSLSSLATTSIADVAKHHPASLPKCFQLYLFKDRGLNRDLLAAAREAGYDAVALTADLTWFGNRERDKRNGFSVPPDYSVKQIVEAIKRPAWTWDYLTNPTYTYANIANDLPAEAMSYYINRQFAPDFTWQEAEWIASEWGGQLALKGVVRADDAVKALDHGFSTIWISNHGGRQLETAPPPISVLQEIRDAVGDDVEVIMDGGVMRGTDIAKALALGANSVGIGKAYLYGLAAGGSRGVRRAVDMLDDELRRAMGLLGCRTTKELRERGRELVRHK</sequence>
<dbReference type="OrthoDB" id="25826at2759"/>
<dbReference type="Pfam" id="PF01070">
    <property type="entry name" value="FMN_dh"/>
    <property type="match status" value="1"/>
</dbReference>
<dbReference type="InterPro" id="IPR000262">
    <property type="entry name" value="FMN-dep_DH"/>
</dbReference>
<proteinExistence type="inferred from homology"/>
<evidence type="ECO:0000313" key="10">
    <source>
        <dbReference type="EMBL" id="GHP10733.1"/>
    </source>
</evidence>
<dbReference type="InterPro" id="IPR037396">
    <property type="entry name" value="FMN_HAD"/>
</dbReference>
<evidence type="ECO:0000256" key="1">
    <source>
        <dbReference type="ARBA" id="ARBA00001917"/>
    </source>
</evidence>
<dbReference type="Proteomes" id="UP000660262">
    <property type="component" value="Unassembled WGS sequence"/>
</dbReference>
<dbReference type="PANTHER" id="PTHR10578">
    <property type="entry name" value="S -2-HYDROXY-ACID OXIDASE-RELATED"/>
    <property type="match status" value="1"/>
</dbReference>
<dbReference type="InterPro" id="IPR008259">
    <property type="entry name" value="FMN_hydac_DH_AS"/>
</dbReference>
<feature type="active site" description="Proton acceptor" evidence="6">
    <location>
        <position position="304"/>
    </location>
</feature>
<dbReference type="SUPFAM" id="SSF51395">
    <property type="entry name" value="FMN-linked oxidoreductases"/>
    <property type="match status" value="1"/>
</dbReference>
<comment type="caution">
    <text evidence="10">The sequence shown here is derived from an EMBL/GenBank/DDBJ whole genome shotgun (WGS) entry which is preliminary data.</text>
</comment>
<feature type="binding site" evidence="7">
    <location>
        <position position="137"/>
    </location>
    <ligand>
        <name>FMN</name>
        <dbReference type="ChEBI" id="CHEBI:58210"/>
    </ligand>
</feature>
<dbReference type="InterPro" id="IPR012133">
    <property type="entry name" value="Alpha-hydoxy_acid_DH_FMN"/>
</dbReference>
<gene>
    <name evidence="10" type="ORF">PPROV_000946400</name>
</gene>
<dbReference type="Gene3D" id="3.20.20.70">
    <property type="entry name" value="Aldolase class I"/>
    <property type="match status" value="1"/>
</dbReference>
<evidence type="ECO:0000256" key="2">
    <source>
        <dbReference type="ARBA" id="ARBA00022630"/>
    </source>
</evidence>
<feature type="binding site" evidence="7">
    <location>
        <position position="280"/>
    </location>
    <ligand>
        <name>FMN</name>
        <dbReference type="ChEBI" id="CHEBI:58210"/>
    </ligand>
</feature>
<evidence type="ECO:0000256" key="7">
    <source>
        <dbReference type="PIRSR" id="PIRSR000138-2"/>
    </source>
</evidence>
<feature type="binding site" evidence="7">
    <location>
        <position position="188"/>
    </location>
    <ligand>
        <name>FMN</name>
        <dbReference type="ChEBI" id="CHEBI:58210"/>
    </ligand>
</feature>
<dbReference type="AlphaFoldDB" id="A0A830HVD4"/>
<feature type="binding site" evidence="7">
    <location>
        <position position="302"/>
    </location>
    <ligand>
        <name>FMN</name>
        <dbReference type="ChEBI" id="CHEBI:58210"/>
    </ligand>
</feature>
<feature type="binding site" evidence="7">
    <location>
        <position position="304"/>
    </location>
    <ligand>
        <name>glyoxylate</name>
        <dbReference type="ChEBI" id="CHEBI:36655"/>
    </ligand>
</feature>
<dbReference type="PANTHER" id="PTHR10578:SF149">
    <property type="entry name" value="2-HYDROXYACID OXIDASE 2"/>
    <property type="match status" value="1"/>
</dbReference>
<keyword evidence="4" id="KW-0560">Oxidoreductase</keyword>
<dbReference type="GO" id="GO:0010181">
    <property type="term" value="F:FMN binding"/>
    <property type="evidence" value="ECO:0007669"/>
    <property type="project" value="InterPro"/>
</dbReference>
<dbReference type="FunFam" id="3.20.20.70:FF:000029">
    <property type="entry name" value="L-lactate dehydrogenase"/>
    <property type="match status" value="1"/>
</dbReference>
<organism evidence="10 11">
    <name type="scientific">Pycnococcus provasolii</name>
    <dbReference type="NCBI Taxonomy" id="41880"/>
    <lineage>
        <taxon>Eukaryota</taxon>
        <taxon>Viridiplantae</taxon>
        <taxon>Chlorophyta</taxon>
        <taxon>Pseudoscourfieldiophyceae</taxon>
        <taxon>Pseudoscourfieldiales</taxon>
        <taxon>Pycnococcaceae</taxon>
        <taxon>Pycnococcus</taxon>
    </lineage>
</organism>
<feature type="chain" id="PRO_5032531477" description="FMN hydroxy acid dehydrogenase domain-containing protein" evidence="8">
    <location>
        <begin position="24"/>
        <end position="410"/>
    </location>
</feature>
<dbReference type="PIRSF" id="PIRSF000138">
    <property type="entry name" value="Al-hdrx_acd_dh"/>
    <property type="match status" value="1"/>
</dbReference>
<dbReference type="EMBL" id="BNJQ01000031">
    <property type="protein sequence ID" value="GHP10733.1"/>
    <property type="molecule type" value="Genomic_DNA"/>
</dbReference>
<feature type="binding site" evidence="7">
    <location>
        <begin position="108"/>
        <end position="110"/>
    </location>
    <ligand>
        <name>FMN</name>
        <dbReference type="ChEBI" id="CHEBI:58210"/>
    </ligand>
</feature>
<feature type="binding site" evidence="7">
    <location>
        <position position="307"/>
    </location>
    <ligand>
        <name>glyoxylate</name>
        <dbReference type="ChEBI" id="CHEBI:36655"/>
    </ligand>
</feature>
<evidence type="ECO:0000256" key="5">
    <source>
        <dbReference type="ARBA" id="ARBA00024042"/>
    </source>
</evidence>
<accession>A0A830HVD4</accession>
<evidence type="ECO:0000256" key="8">
    <source>
        <dbReference type="SAM" id="SignalP"/>
    </source>
</evidence>
<keyword evidence="8" id="KW-0732">Signal</keyword>
<dbReference type="CDD" id="cd02809">
    <property type="entry name" value="alpha_hydroxyacid_oxid_FMN"/>
    <property type="match status" value="1"/>
</dbReference>
<feature type="signal peptide" evidence="8">
    <location>
        <begin position="1"/>
        <end position="23"/>
    </location>
</feature>
<evidence type="ECO:0000256" key="6">
    <source>
        <dbReference type="PIRSR" id="PIRSR000138-1"/>
    </source>
</evidence>
<keyword evidence="11" id="KW-1185">Reference proteome</keyword>
<feature type="binding site" evidence="7">
    <location>
        <position position="197"/>
    </location>
    <ligand>
        <name>glyoxylate</name>
        <dbReference type="ChEBI" id="CHEBI:36655"/>
    </ligand>
</feature>
<name>A0A830HVD4_9CHLO</name>
<feature type="domain" description="FMN hydroxy acid dehydrogenase" evidence="9">
    <location>
        <begin position="27"/>
        <end position="409"/>
    </location>
</feature>
<feature type="binding site" evidence="7">
    <location>
        <position position="160"/>
    </location>
    <ligand>
        <name>FMN</name>
        <dbReference type="ChEBI" id="CHEBI:58210"/>
    </ligand>
</feature>
<evidence type="ECO:0000313" key="11">
    <source>
        <dbReference type="Proteomes" id="UP000660262"/>
    </source>
</evidence>
<protein>
    <recommendedName>
        <fullName evidence="9">FMN hydroxy acid dehydrogenase domain-containing protein</fullName>
    </recommendedName>
</protein>
<comment type="cofactor">
    <cofactor evidence="1">
        <name>FMN</name>
        <dbReference type="ChEBI" id="CHEBI:58210"/>
    </cofactor>
</comment>
<dbReference type="PROSITE" id="PS51349">
    <property type="entry name" value="FMN_HYDROXY_ACID_DH_2"/>
    <property type="match status" value="1"/>
</dbReference>